<sequence>MDAVKRHIQEDRRRRYLPRQIEATRRKLALLEREAERYGMHELIEGAGQQ</sequence>
<name>A0A292GS17_9HYPH</name>
<dbReference type="EMBL" id="LC171369">
    <property type="protein sequence ID" value="BBA74400.1"/>
    <property type="molecule type" value="Genomic_DNA"/>
</dbReference>
<accession>A0A292GS17</accession>
<protein>
    <submittedName>
        <fullName evidence="1">Uncharacterized protein</fullName>
    </submittedName>
</protein>
<evidence type="ECO:0000313" key="1">
    <source>
        <dbReference type="EMBL" id="BBA74400.1"/>
    </source>
</evidence>
<proteinExistence type="predicted"/>
<dbReference type="AlphaFoldDB" id="A0A292GS17"/>
<reference evidence="1" key="1">
    <citation type="submission" date="2016-07" db="EMBL/GenBank/DDBJ databases">
        <title>Genomics reveals synergistic degradation of pyrene by five bacteria in a mangrove sediment-derived bacterial consortium.</title>
        <authorList>
            <person name="Wanapaisan P."/>
            <person name="Vejarano F."/>
            <person name="Chakraborty J."/>
            <person name="Shintani M."/>
            <person name="Muangchinda C."/>
            <person name="Laothamteep N."/>
            <person name="Suzuki-Minakuchi C."/>
            <person name="Inoue K."/>
            <person name="Nojiri H."/>
            <person name="Pinyakong O."/>
        </authorList>
    </citation>
    <scope>NUCLEOTIDE SEQUENCE</scope>
    <source>
        <strain evidence="1">PW1</strain>
    </source>
</reference>
<organism evidence="1">
    <name type="scientific">Ochrobactrum sp. PW1</name>
    <dbReference type="NCBI Taxonomy" id="1882222"/>
    <lineage>
        <taxon>Bacteria</taxon>
        <taxon>Pseudomonadati</taxon>
        <taxon>Pseudomonadota</taxon>
        <taxon>Alphaproteobacteria</taxon>
        <taxon>Hyphomicrobiales</taxon>
        <taxon>Brucellaceae</taxon>
        <taxon>Brucella/Ochrobactrum group</taxon>
        <taxon>Ochrobactrum</taxon>
    </lineage>
</organism>